<comment type="caution">
    <text evidence="2">The sequence shown here is derived from an EMBL/GenBank/DDBJ whole genome shotgun (WGS) entry which is preliminary data.</text>
</comment>
<evidence type="ECO:0008006" key="4">
    <source>
        <dbReference type="Google" id="ProtNLM"/>
    </source>
</evidence>
<accession>A6G536</accession>
<sequence>MSESPKSPADPPGRLLCLGLGYTATRLALRLHARGFEIVGTTRDPEAKAATLPASAAATRPWELVAFDGSAPLPARALAGVTHVVHSIRPGPDDPVLRHHPEFAAELPGLRWAAYLSTTGVYGDHEGAWVDEDGPRRPSKERTRRRVAAEDRWLAAGAHVFRLAGIYGPGRSALERVESGRARRVVKAGKVFNRIHVDDIVEVLVRSIDGPRRSPRAYNLSDGQPCSSAEVIEYAAQLLGVDPPPPVAFEDAELSPMARSFWSDNLRVANTRIREELGVELRYPDYRAGLDACLAARSDG</sequence>
<dbReference type="PANTHER" id="PTHR43574">
    <property type="entry name" value="EPIMERASE-RELATED"/>
    <property type="match status" value="1"/>
</dbReference>
<dbReference type="Gene3D" id="3.40.50.720">
    <property type="entry name" value="NAD(P)-binding Rossmann-like Domain"/>
    <property type="match status" value="1"/>
</dbReference>
<dbReference type="OrthoDB" id="9808276at2"/>
<keyword evidence="1" id="KW-0520">NAD</keyword>
<evidence type="ECO:0000256" key="1">
    <source>
        <dbReference type="ARBA" id="ARBA00023027"/>
    </source>
</evidence>
<dbReference type="STRING" id="391625.PPSIR1_06888"/>
<reference evidence="2 3" key="1">
    <citation type="submission" date="2007-06" db="EMBL/GenBank/DDBJ databases">
        <authorList>
            <person name="Shimkets L."/>
            <person name="Ferriera S."/>
            <person name="Johnson J."/>
            <person name="Kravitz S."/>
            <person name="Beeson K."/>
            <person name="Sutton G."/>
            <person name="Rogers Y.-H."/>
            <person name="Friedman R."/>
            <person name="Frazier M."/>
            <person name="Venter J.C."/>
        </authorList>
    </citation>
    <scope>NUCLEOTIDE SEQUENCE [LARGE SCALE GENOMIC DNA]</scope>
    <source>
        <strain evidence="2 3">SIR-1</strain>
    </source>
</reference>
<dbReference type="SUPFAM" id="SSF51735">
    <property type="entry name" value="NAD(P)-binding Rossmann-fold domains"/>
    <property type="match status" value="1"/>
</dbReference>
<dbReference type="RefSeq" id="WP_006971835.1">
    <property type="nucleotide sequence ID" value="NZ_ABCS01000024.1"/>
</dbReference>
<keyword evidence="3" id="KW-1185">Reference proteome</keyword>
<organism evidence="2 3">
    <name type="scientific">Plesiocystis pacifica SIR-1</name>
    <dbReference type="NCBI Taxonomy" id="391625"/>
    <lineage>
        <taxon>Bacteria</taxon>
        <taxon>Pseudomonadati</taxon>
        <taxon>Myxococcota</taxon>
        <taxon>Polyangia</taxon>
        <taxon>Nannocystales</taxon>
        <taxon>Nannocystaceae</taxon>
        <taxon>Plesiocystis</taxon>
    </lineage>
</organism>
<dbReference type="eggNOG" id="COG0451">
    <property type="taxonomic scope" value="Bacteria"/>
</dbReference>
<evidence type="ECO:0000313" key="2">
    <source>
        <dbReference type="EMBL" id="EDM78948.1"/>
    </source>
</evidence>
<proteinExistence type="predicted"/>
<protein>
    <recommendedName>
        <fullName evidence="4">Nucleoside-diphosphate-sugar epimerase</fullName>
    </recommendedName>
</protein>
<dbReference type="AlphaFoldDB" id="A6G536"/>
<name>A6G536_9BACT</name>
<dbReference type="CDD" id="cd05266">
    <property type="entry name" value="SDR_a4"/>
    <property type="match status" value="1"/>
</dbReference>
<evidence type="ECO:0000313" key="3">
    <source>
        <dbReference type="Proteomes" id="UP000005801"/>
    </source>
</evidence>
<dbReference type="EMBL" id="ABCS01000024">
    <property type="protein sequence ID" value="EDM78948.1"/>
    <property type="molecule type" value="Genomic_DNA"/>
</dbReference>
<dbReference type="InterPro" id="IPR036291">
    <property type="entry name" value="NAD(P)-bd_dom_sf"/>
</dbReference>
<gene>
    <name evidence="2" type="ORF">PPSIR1_06888</name>
</gene>
<dbReference type="Proteomes" id="UP000005801">
    <property type="component" value="Unassembled WGS sequence"/>
</dbReference>